<gene>
    <name evidence="2" type="ORF">CK203_018042</name>
</gene>
<dbReference type="Proteomes" id="UP000288805">
    <property type="component" value="Unassembled WGS sequence"/>
</dbReference>
<proteinExistence type="predicted"/>
<dbReference type="EMBL" id="QGNW01000025">
    <property type="protein sequence ID" value="RVX13086.1"/>
    <property type="molecule type" value="Genomic_DNA"/>
</dbReference>
<accession>A0A438JVU9</accession>
<name>A0A438JVU9_VITVI</name>
<reference evidence="2 3" key="1">
    <citation type="journal article" date="2018" name="PLoS Genet.">
        <title>Population sequencing reveals clonal diversity and ancestral inbreeding in the grapevine cultivar Chardonnay.</title>
        <authorList>
            <person name="Roach M.J."/>
            <person name="Johnson D.L."/>
            <person name="Bohlmann J."/>
            <person name="van Vuuren H.J."/>
            <person name="Jones S.J."/>
            <person name="Pretorius I.S."/>
            <person name="Schmidt S.A."/>
            <person name="Borneman A.R."/>
        </authorList>
    </citation>
    <scope>NUCLEOTIDE SEQUENCE [LARGE SCALE GENOMIC DNA]</scope>
    <source>
        <strain evidence="3">cv. Chardonnay</strain>
        <tissue evidence="2">Leaf</tissue>
    </source>
</reference>
<organism evidence="2 3">
    <name type="scientific">Vitis vinifera</name>
    <name type="common">Grape</name>
    <dbReference type="NCBI Taxonomy" id="29760"/>
    <lineage>
        <taxon>Eukaryota</taxon>
        <taxon>Viridiplantae</taxon>
        <taxon>Streptophyta</taxon>
        <taxon>Embryophyta</taxon>
        <taxon>Tracheophyta</taxon>
        <taxon>Spermatophyta</taxon>
        <taxon>Magnoliopsida</taxon>
        <taxon>eudicotyledons</taxon>
        <taxon>Gunneridae</taxon>
        <taxon>Pentapetalae</taxon>
        <taxon>rosids</taxon>
        <taxon>Vitales</taxon>
        <taxon>Vitaceae</taxon>
        <taxon>Viteae</taxon>
        <taxon>Vitis</taxon>
    </lineage>
</organism>
<comment type="caution">
    <text evidence="2">The sequence shown here is derived from an EMBL/GenBank/DDBJ whole genome shotgun (WGS) entry which is preliminary data.</text>
</comment>
<sequence>MAKSRECLGESRGIAVAFLESGSFQKDRGLLRGLWWEVKLGLLEVVPTIRKEKGQGAEVKDDGEGDTRAGFKRKAQSSGTVSGAATEADGSTGDRSSAWGKEFLLWPGGNLPLGRQGALERVSQEDEEERGKEGDLCWQSSYSSSLAKFSRYLGMLTEGFEGEILFLLKRMKERKLQKGVGRFLEWGAVDSRGAARGIVVIWDNRMLELVDMQKGLFSISCTFKSCEDGFYMDVYRGDFNAILRPEECSRGGSLNSIMRRFAEVIEDLELKDLPMVGGPFTWTGGADNQSFSRLDRFWLMRNGIAILEMRGSFFFPRPVSDHFPILMDSGGSFSGSASFILAEKLKFMKAKLKEWNRNSFGRVEYRKNTAWSRWSIGMQRRKPAGCHWKSWKLERSEGRI</sequence>
<protein>
    <recommendedName>
        <fullName evidence="4">DUF4283 domain-containing protein</fullName>
    </recommendedName>
</protein>
<dbReference type="AlphaFoldDB" id="A0A438JVU9"/>
<dbReference type="SUPFAM" id="SSF56219">
    <property type="entry name" value="DNase I-like"/>
    <property type="match status" value="1"/>
</dbReference>
<evidence type="ECO:0000256" key="1">
    <source>
        <dbReference type="SAM" id="MobiDB-lite"/>
    </source>
</evidence>
<evidence type="ECO:0008006" key="4">
    <source>
        <dbReference type="Google" id="ProtNLM"/>
    </source>
</evidence>
<dbReference type="Gene3D" id="3.60.10.10">
    <property type="entry name" value="Endonuclease/exonuclease/phosphatase"/>
    <property type="match status" value="1"/>
</dbReference>
<feature type="compositionally biased region" description="Basic and acidic residues" evidence="1">
    <location>
        <begin position="53"/>
        <end position="69"/>
    </location>
</feature>
<evidence type="ECO:0000313" key="2">
    <source>
        <dbReference type="EMBL" id="RVX13086.1"/>
    </source>
</evidence>
<feature type="region of interest" description="Disordered" evidence="1">
    <location>
        <begin position="53"/>
        <end position="95"/>
    </location>
</feature>
<dbReference type="PANTHER" id="PTHR33710:SF71">
    <property type="entry name" value="ENDONUCLEASE_EXONUCLEASE_PHOSPHATASE DOMAIN-CONTAINING PROTEIN"/>
    <property type="match status" value="1"/>
</dbReference>
<dbReference type="PANTHER" id="PTHR33710">
    <property type="entry name" value="BNAC02G09200D PROTEIN"/>
    <property type="match status" value="1"/>
</dbReference>
<dbReference type="InterPro" id="IPR036691">
    <property type="entry name" value="Endo/exonu/phosph_ase_sf"/>
</dbReference>
<evidence type="ECO:0000313" key="3">
    <source>
        <dbReference type="Proteomes" id="UP000288805"/>
    </source>
</evidence>